<organism evidence="4 5">
    <name type="scientific">Pseudobutyrivibrio ruminis DSM 9787</name>
    <dbReference type="NCBI Taxonomy" id="1123011"/>
    <lineage>
        <taxon>Bacteria</taxon>
        <taxon>Bacillati</taxon>
        <taxon>Bacillota</taxon>
        <taxon>Clostridia</taxon>
        <taxon>Lachnospirales</taxon>
        <taxon>Lachnospiraceae</taxon>
        <taxon>Pseudobutyrivibrio</taxon>
    </lineage>
</organism>
<evidence type="ECO:0000256" key="1">
    <source>
        <dbReference type="ARBA" id="ARBA00004196"/>
    </source>
</evidence>
<sequence length="1473" mass="156983">MNKLSRQFLAMLVTVIVAFQSVQMQVYAAGIDDTTLTQNVEEEEQEQTILNEENEEEAEEEESEESSDDSEPADTSQSEVEQPTGTEETVTEEPTNGEVTEEQTEEQTEEESAEESEEDLEEVEEEEEEELLNAADEDSFTISANGTLTAFVPGSTFNGTVEIPEGAESIDVNCFSGLSAGDKAKITTVIFPESLSVIPDGAFAGCTNISSIEFKCTSSLSVTGKAFSDCALTDIKIAEGISSLPSKFMSEAGYGPNATVHIPASVRKIEKSAFEAYGTTYTIANLDFASGSRLRSIATDAFQNCTSIASISFPETLEGIGNYSFLGCTKLASVSFGDNSALTTIGTEAFYNCTSLTSITIPENVTVIHDEAFRNSGLTTLVVNSTKLSSEYGYIFTGCKISSVILPEGMTTVPKIFYHAGFASGTTITIPASVTKIADYAFNASNIYGIEFEGDAVTSIGTCAFEDCSNLTNIVLPSKLKSLGSGAFKSCSSLKSIVIPDTMTSVPSHAFEWCTSASSITIGSKVSSIGAYAFMGCTSVRELTIPNNVTSLGKAAFDRCSSVRKLTVSSNVTSLPYRALGHMSSLDELYLGDNIVSVVNGAEYGLEGTDQSSLDIYITSTSTKTYAALKVAISKGWLSKNQIIFSTKLGYQLNGGSAVGTYPSSYVNDEGSSSNILLHHPVKEGYVFAGWYLDAKFTKPIGRNNTSYSYIPISSLTGKATLYAKWVGPTFYDVTLDAAGGTVAYSTIRVALNGKYGEHDSITSFGLPTVTAPANKIFIGWFDENNELVTDSTVVKATAAGQTLKAKYKSTVTEVETPEINAVGYGVLSDGDEVQTGTKLYLTSETSGASISYTITDSSSNTYKEGVYSSNIALAEEGTYTIKATASLDGVDSAEATVSVTVVDASAPNGYTSDKANALWVQYKNTAEWDESSVKTIYTGAAVKFVNGDDYVVYYGKTELVEGTDYTVSYANNTKVADYDAKNAKGTSIAPTMTIKGKGSISGSKEYCFGITAQSANAIKLTSSNVKIALDNTSLVYDGTEKEPALTITYTKTGETVPASEYSVTYMNNVKVGTATATITFDGSNYYGSVAKTYKITALNLNQANTSGGTAIEIQKAAAVPYNKTDLSGLTSITLVSTGKTLVEKTDYTKKITTKTDKTTGVITATMTLTGKGNYAGTTSFTYEITKVDIDTLNVTNLLPAIYTGKKNVYQPVTYSVVDGTATLKKNTDYTVISFEVKQPGEADFEPANSKTVYAAGSEVRMILTGKGYYTGTKSVDYSIAASYDLTDANIVSITASNVTYSGKANSYIPKVTAMNLYTGKALGGGNYVLENYRYANETVVTRVVNKKTVYEVVDAGTAVNKTDIIPAGTYIYVDITGKGSYSGTVTRKYKVIYDMSKATINVANQTYTGHYIVPEKADITVKIGSTVLSANDYEIVSCTNNIKAGTAKVTIKGNGAFTGTKTVKFKIVAKKL</sequence>
<dbReference type="NCBIfam" id="TIGR02543">
    <property type="entry name" value="List_Bact_rpt"/>
    <property type="match status" value="1"/>
</dbReference>
<evidence type="ECO:0000256" key="3">
    <source>
        <dbReference type="SAM" id="SignalP"/>
    </source>
</evidence>
<dbReference type="InterPro" id="IPR032675">
    <property type="entry name" value="LRR_dom_sf"/>
</dbReference>
<dbReference type="Pfam" id="PF13306">
    <property type="entry name" value="LRR_5"/>
    <property type="match status" value="3"/>
</dbReference>
<dbReference type="Gene3D" id="2.60.40.4270">
    <property type="entry name" value="Listeria-Bacteroides repeat domain"/>
    <property type="match status" value="1"/>
</dbReference>
<dbReference type="SUPFAM" id="SSF52058">
    <property type="entry name" value="L domain-like"/>
    <property type="match status" value="2"/>
</dbReference>
<dbReference type="InterPro" id="IPR053139">
    <property type="entry name" value="Surface_bspA-like"/>
</dbReference>
<evidence type="ECO:0000313" key="4">
    <source>
        <dbReference type="EMBL" id="SOC03983.1"/>
    </source>
</evidence>
<gene>
    <name evidence="4" type="ORF">SAMN02910411_1986</name>
</gene>
<dbReference type="Pfam" id="PF09479">
    <property type="entry name" value="Flg_new"/>
    <property type="match status" value="1"/>
</dbReference>
<reference evidence="4 5" key="1">
    <citation type="submission" date="2017-08" db="EMBL/GenBank/DDBJ databases">
        <authorList>
            <person name="de Groot N.N."/>
        </authorList>
    </citation>
    <scope>NUCLEOTIDE SEQUENCE [LARGE SCALE GENOMIC DNA]</scope>
    <source>
        <strain evidence="4 5">DSM 9787</strain>
    </source>
</reference>
<feature type="signal peptide" evidence="3">
    <location>
        <begin position="1"/>
        <end position="28"/>
    </location>
</feature>
<proteinExistence type="predicted"/>
<dbReference type="GO" id="GO:0030313">
    <property type="term" value="C:cell envelope"/>
    <property type="evidence" value="ECO:0007669"/>
    <property type="project" value="UniProtKB-SubCell"/>
</dbReference>
<dbReference type="RefSeq" id="WP_097076340.1">
    <property type="nucleotide sequence ID" value="NZ_OBMR01000006.1"/>
</dbReference>
<feature type="chain" id="PRO_5012199735" evidence="3">
    <location>
        <begin position="29"/>
        <end position="1473"/>
    </location>
</feature>
<feature type="region of interest" description="Disordered" evidence="2">
    <location>
        <begin position="40"/>
        <end position="140"/>
    </location>
</feature>
<dbReference type="InterPro" id="IPR013378">
    <property type="entry name" value="InlB-like_B-rpt"/>
</dbReference>
<accession>A0A285S8S3</accession>
<dbReference type="Gene3D" id="3.80.10.10">
    <property type="entry name" value="Ribonuclease Inhibitor"/>
    <property type="match status" value="3"/>
</dbReference>
<dbReference type="Proteomes" id="UP000219563">
    <property type="component" value="Unassembled WGS sequence"/>
</dbReference>
<feature type="compositionally biased region" description="Acidic residues" evidence="2">
    <location>
        <begin position="40"/>
        <end position="72"/>
    </location>
</feature>
<dbReference type="InterPro" id="IPR026906">
    <property type="entry name" value="LRR_5"/>
</dbReference>
<protein>
    <submittedName>
        <fullName evidence="4">Listeria/Bacterioides repeat-containing protein</fullName>
    </submittedName>
</protein>
<dbReference type="EMBL" id="OBMR01000006">
    <property type="protein sequence ID" value="SOC03983.1"/>
    <property type="molecule type" value="Genomic_DNA"/>
</dbReference>
<dbReference type="PANTHER" id="PTHR45661:SF3">
    <property type="entry name" value="IG-LIKE DOMAIN-CONTAINING PROTEIN"/>
    <property type="match status" value="1"/>
</dbReference>
<keyword evidence="3" id="KW-0732">Signal</keyword>
<dbReference type="PANTHER" id="PTHR45661">
    <property type="entry name" value="SURFACE ANTIGEN"/>
    <property type="match status" value="1"/>
</dbReference>
<feature type="compositionally biased region" description="Low complexity" evidence="2">
    <location>
        <begin position="79"/>
        <end position="98"/>
    </location>
</feature>
<name>A0A285S8S3_9FIRM</name>
<evidence type="ECO:0000313" key="5">
    <source>
        <dbReference type="Proteomes" id="UP000219563"/>
    </source>
</evidence>
<comment type="subcellular location">
    <subcellularLocation>
        <location evidence="1">Cell envelope</location>
    </subcellularLocation>
</comment>
<feature type="compositionally biased region" description="Acidic residues" evidence="2">
    <location>
        <begin position="99"/>
        <end position="139"/>
    </location>
</feature>
<evidence type="ECO:0000256" key="2">
    <source>
        <dbReference type="SAM" id="MobiDB-lite"/>
    </source>
</evidence>
<dbReference type="InterPro" id="IPR042229">
    <property type="entry name" value="Listeria/Bacterioides_rpt_sf"/>
</dbReference>